<sequence length="372" mass="40649">MYDVDGETYLVVDAQVHAWDASPHNQAGPAGELFAADLLRRHRELDGSAVPLPEVERVTEDGLTRDVFDGGYVDRAVLQPVVLGELFVLGFSPVAWHAELAARMPGRFVLSGELDPDAGQPGARGIAAKVRRWDMRGLTFCESRRPGGRMELRESWLRRALTRCTASGAGVVHLGVAPSAGPAPWRRWRAAAGQRRHGTAPRLPSWAEPVRSGSALPVRTRPVQRVPSAGFDVAHFRELATALPRTSFVLGAGCLPAEQLCRLARLPNVHVVLTELLPWIAVTDTRVEFGRAFGELLLAFGPERLLFGSGYPLVRPGRLVEQFAAYRFPDELRGRYRDLDTDARRAILGGNAARLYGIEGGRLAPAVVARRG</sequence>
<organism evidence="2 3">
    <name type="scientific">Pseudonocardia hydrocarbonoxydans</name>
    <dbReference type="NCBI Taxonomy" id="76726"/>
    <lineage>
        <taxon>Bacteria</taxon>
        <taxon>Bacillati</taxon>
        <taxon>Actinomycetota</taxon>
        <taxon>Actinomycetes</taxon>
        <taxon>Pseudonocardiales</taxon>
        <taxon>Pseudonocardiaceae</taxon>
        <taxon>Pseudonocardia</taxon>
    </lineage>
</organism>
<comment type="caution">
    <text evidence="2">The sequence shown here is derived from an EMBL/GenBank/DDBJ whole genome shotgun (WGS) entry which is preliminary data.</text>
</comment>
<feature type="domain" description="Amidohydrolase-related" evidence="1">
    <location>
        <begin position="93"/>
        <end position="358"/>
    </location>
</feature>
<dbReference type="PANTHER" id="PTHR42889">
    <property type="entry name" value="BLR3681 PROTEIN"/>
    <property type="match status" value="1"/>
</dbReference>
<dbReference type="PANTHER" id="PTHR42889:SF1">
    <property type="entry name" value="BLR3681 PROTEIN"/>
    <property type="match status" value="1"/>
</dbReference>
<proteinExistence type="predicted"/>
<dbReference type="Pfam" id="PF04909">
    <property type="entry name" value="Amidohydro_2"/>
    <property type="match status" value="1"/>
</dbReference>
<evidence type="ECO:0000313" key="2">
    <source>
        <dbReference type="EMBL" id="GEC21254.1"/>
    </source>
</evidence>
<dbReference type="InterPro" id="IPR032466">
    <property type="entry name" value="Metal_Hydrolase"/>
</dbReference>
<dbReference type="Gene3D" id="3.20.20.140">
    <property type="entry name" value="Metal-dependent hydrolases"/>
    <property type="match status" value="1"/>
</dbReference>
<evidence type="ECO:0000259" key="1">
    <source>
        <dbReference type="Pfam" id="PF04909"/>
    </source>
</evidence>
<dbReference type="RefSeq" id="WP_141280027.1">
    <property type="nucleotide sequence ID" value="NZ_BAAARZ010000009.1"/>
</dbReference>
<dbReference type="OrthoDB" id="5450317at2"/>
<gene>
    <name evidence="2" type="ORF">PHY01_35370</name>
</gene>
<name>A0A4Y3WR46_9PSEU</name>
<keyword evidence="2" id="KW-0378">Hydrolase</keyword>
<dbReference type="Proteomes" id="UP000320338">
    <property type="component" value="Unassembled WGS sequence"/>
</dbReference>
<keyword evidence="3" id="KW-1185">Reference proteome</keyword>
<dbReference type="InterPro" id="IPR006680">
    <property type="entry name" value="Amidohydro-rel"/>
</dbReference>
<dbReference type="AlphaFoldDB" id="A0A4Y3WR46"/>
<dbReference type="SUPFAM" id="SSF51556">
    <property type="entry name" value="Metallo-dependent hydrolases"/>
    <property type="match status" value="1"/>
</dbReference>
<protein>
    <submittedName>
        <fullName evidence="2">Amidohydrolase</fullName>
    </submittedName>
</protein>
<evidence type="ECO:0000313" key="3">
    <source>
        <dbReference type="Proteomes" id="UP000320338"/>
    </source>
</evidence>
<reference evidence="2 3" key="1">
    <citation type="submission" date="2019-06" db="EMBL/GenBank/DDBJ databases">
        <title>Whole genome shotgun sequence of Pseudonocardia hydrocarbonoxydans NBRC 14498.</title>
        <authorList>
            <person name="Hosoyama A."/>
            <person name="Uohara A."/>
            <person name="Ohji S."/>
            <person name="Ichikawa N."/>
        </authorList>
    </citation>
    <scope>NUCLEOTIDE SEQUENCE [LARGE SCALE GENOMIC DNA]</scope>
    <source>
        <strain evidence="2 3">NBRC 14498</strain>
    </source>
</reference>
<accession>A0A4Y3WR46</accession>
<dbReference type="EMBL" id="BJNG01000030">
    <property type="protein sequence ID" value="GEC21254.1"/>
    <property type="molecule type" value="Genomic_DNA"/>
</dbReference>
<dbReference type="GO" id="GO:0016787">
    <property type="term" value="F:hydrolase activity"/>
    <property type="evidence" value="ECO:0007669"/>
    <property type="project" value="UniProtKB-KW"/>
</dbReference>